<proteinExistence type="predicted"/>
<dbReference type="PANTHER" id="PTHR24559">
    <property type="entry name" value="TRANSPOSON TY3-I GAG-POL POLYPROTEIN"/>
    <property type="match status" value="1"/>
</dbReference>
<gene>
    <name evidence="1" type="ORF">CK203_044127</name>
</gene>
<organism evidence="1 2">
    <name type="scientific">Vitis vinifera</name>
    <name type="common">Grape</name>
    <dbReference type="NCBI Taxonomy" id="29760"/>
    <lineage>
        <taxon>Eukaryota</taxon>
        <taxon>Viridiplantae</taxon>
        <taxon>Streptophyta</taxon>
        <taxon>Embryophyta</taxon>
        <taxon>Tracheophyta</taxon>
        <taxon>Spermatophyta</taxon>
        <taxon>Magnoliopsida</taxon>
        <taxon>eudicotyledons</taxon>
        <taxon>Gunneridae</taxon>
        <taxon>Pentapetalae</taxon>
        <taxon>rosids</taxon>
        <taxon>Vitales</taxon>
        <taxon>Vitaceae</taxon>
        <taxon>Viteae</taxon>
        <taxon>Vitis</taxon>
    </lineage>
</organism>
<protein>
    <recommendedName>
        <fullName evidence="3">Reverse transcriptase domain-containing protein</fullName>
    </recommendedName>
</protein>
<dbReference type="InterPro" id="IPR043502">
    <property type="entry name" value="DNA/RNA_pol_sf"/>
</dbReference>
<reference evidence="1 2" key="1">
    <citation type="journal article" date="2018" name="PLoS Genet.">
        <title>Population sequencing reveals clonal diversity and ancestral inbreeding in the grapevine cultivar Chardonnay.</title>
        <authorList>
            <person name="Roach M.J."/>
            <person name="Johnson D.L."/>
            <person name="Bohlmann J."/>
            <person name="van Vuuren H.J."/>
            <person name="Jones S.J."/>
            <person name="Pretorius I.S."/>
            <person name="Schmidt S.A."/>
            <person name="Borneman A.R."/>
        </authorList>
    </citation>
    <scope>NUCLEOTIDE SEQUENCE [LARGE SCALE GENOMIC DNA]</scope>
    <source>
        <strain evidence="2">cv. Chardonnay</strain>
        <tissue evidence="1">Leaf</tissue>
    </source>
</reference>
<sequence>MAITPTPPDQASLMSLCFLKEITDDGVIVDPTEMIEEVVPRDEYRDEMDMMAVSQITSIVQLQPVSPFDMFGLSTIEYSLVSCDNISIFVPHSPTSQIFDIDDEIAQPDLDRDSFDHDSDPIDERFSRAIGDVEIVDFGIEDQPKEPKIGSPLSTNENDRLIHLLRSYLDVFAWSYEDMPDLDPFIVQRHLPILPHARLIKKKLRRLHPPWSLVMPFGLKNARATYHRVTTTLYQDMMHRDVEVYVDDMIVKS</sequence>
<dbReference type="EMBL" id="QGNW01000150">
    <property type="protein sequence ID" value="RVW90949.1"/>
    <property type="molecule type" value="Genomic_DNA"/>
</dbReference>
<accession>A0A438I2L0</accession>
<dbReference type="PANTHER" id="PTHR24559:SF457">
    <property type="entry name" value="RNA-DIRECTED DNA POLYMERASE HOMOLOG"/>
    <property type="match status" value="1"/>
</dbReference>
<dbReference type="InterPro" id="IPR053134">
    <property type="entry name" value="RNA-dir_DNA_polymerase"/>
</dbReference>
<comment type="caution">
    <text evidence="1">The sequence shown here is derived from an EMBL/GenBank/DDBJ whole genome shotgun (WGS) entry which is preliminary data.</text>
</comment>
<dbReference type="InterPro" id="IPR043128">
    <property type="entry name" value="Rev_trsase/Diguanyl_cyclase"/>
</dbReference>
<evidence type="ECO:0008006" key="3">
    <source>
        <dbReference type="Google" id="ProtNLM"/>
    </source>
</evidence>
<dbReference type="Proteomes" id="UP000288805">
    <property type="component" value="Unassembled WGS sequence"/>
</dbReference>
<evidence type="ECO:0000313" key="2">
    <source>
        <dbReference type="Proteomes" id="UP000288805"/>
    </source>
</evidence>
<dbReference type="SUPFAM" id="SSF56672">
    <property type="entry name" value="DNA/RNA polymerases"/>
    <property type="match status" value="1"/>
</dbReference>
<evidence type="ECO:0000313" key="1">
    <source>
        <dbReference type="EMBL" id="RVW90949.1"/>
    </source>
</evidence>
<dbReference type="AlphaFoldDB" id="A0A438I2L0"/>
<dbReference type="Gene3D" id="3.30.70.270">
    <property type="match status" value="1"/>
</dbReference>
<name>A0A438I2L0_VITVI</name>